<dbReference type="Gene3D" id="1.10.150.130">
    <property type="match status" value="1"/>
</dbReference>
<dbReference type="PROSITE" id="PS51898">
    <property type="entry name" value="TYR_RECOMBINASE"/>
    <property type="match status" value="1"/>
</dbReference>
<evidence type="ECO:0000259" key="4">
    <source>
        <dbReference type="PROSITE" id="PS51898"/>
    </source>
</evidence>
<dbReference type="Gene3D" id="1.10.443.10">
    <property type="entry name" value="Intergrase catalytic core"/>
    <property type="match status" value="1"/>
</dbReference>
<reference evidence="6" key="1">
    <citation type="submission" date="2020-10" db="EMBL/GenBank/DDBJ databases">
        <authorList>
            <person name="Gilroy R."/>
        </authorList>
    </citation>
    <scope>NUCLEOTIDE SEQUENCE</scope>
    <source>
        <strain evidence="6">CHK176-22527</strain>
    </source>
</reference>
<reference evidence="6" key="2">
    <citation type="journal article" date="2021" name="PeerJ">
        <title>Extensive microbial diversity within the chicken gut microbiome revealed by metagenomics and culture.</title>
        <authorList>
            <person name="Gilroy R."/>
            <person name="Ravi A."/>
            <person name="Getino M."/>
            <person name="Pursley I."/>
            <person name="Horton D.L."/>
            <person name="Alikhan N.F."/>
            <person name="Baker D."/>
            <person name="Gharbi K."/>
            <person name="Hall N."/>
            <person name="Watson M."/>
            <person name="Adriaenssens E.M."/>
            <person name="Foster-Nyarko E."/>
            <person name="Jarju S."/>
            <person name="Secka A."/>
            <person name="Antonio M."/>
            <person name="Oren A."/>
            <person name="Chaudhuri R.R."/>
            <person name="La Ragione R."/>
            <person name="Hildebrand F."/>
            <person name="Pallen M.J."/>
        </authorList>
    </citation>
    <scope>NUCLEOTIDE SEQUENCE</scope>
    <source>
        <strain evidence="6">CHK176-22527</strain>
    </source>
</reference>
<dbReference type="Proteomes" id="UP000824159">
    <property type="component" value="Unassembled WGS sequence"/>
</dbReference>
<dbReference type="Pfam" id="PF00589">
    <property type="entry name" value="Phage_integrase"/>
    <property type="match status" value="1"/>
</dbReference>
<keyword evidence="2" id="KW-0233">DNA recombination</keyword>
<sequence length="275" mass="31886">MREILDMYKVYLEEKERCDSTIVQYLREAERFISELGDGEILTKAKVIAYKEKLCEQYRISSVNAKIAAVNSFLEYIGKSDIKVRCIRIQKQIYCSQKKELTRKDYLKLLRYAEKSGNERLSLILQTLGGTGIRVSELKYITVEAVERGEACILLKGKNRVILISGRLQKQLKHYITRKDIDAGPVFVTRNMKPLDRSNIWKMFKRLGERAGVENSKVFPHNIRHLFAKCFYDKEKDIAKLADVLGHSSINTTRIYIITSGYEHRRILDTLGLVI</sequence>
<comment type="caution">
    <text evidence="6">The sequence shown here is derived from an EMBL/GenBank/DDBJ whole genome shotgun (WGS) entry which is preliminary data.</text>
</comment>
<dbReference type="GO" id="GO:0006310">
    <property type="term" value="P:DNA recombination"/>
    <property type="evidence" value="ECO:0007669"/>
    <property type="project" value="UniProtKB-KW"/>
</dbReference>
<gene>
    <name evidence="6" type="ORF">IAD12_03530</name>
</gene>
<dbReference type="InterPro" id="IPR013762">
    <property type="entry name" value="Integrase-like_cat_sf"/>
</dbReference>
<dbReference type="AlphaFoldDB" id="A0A9D1HE46"/>
<dbReference type="GO" id="GO:0015074">
    <property type="term" value="P:DNA integration"/>
    <property type="evidence" value="ECO:0007669"/>
    <property type="project" value="InterPro"/>
</dbReference>
<dbReference type="GO" id="GO:0003677">
    <property type="term" value="F:DNA binding"/>
    <property type="evidence" value="ECO:0007669"/>
    <property type="project" value="UniProtKB-UniRule"/>
</dbReference>
<dbReference type="EMBL" id="DVLX01000036">
    <property type="protein sequence ID" value="HIT99307.1"/>
    <property type="molecule type" value="Genomic_DNA"/>
</dbReference>
<feature type="domain" description="Core-binding (CB)" evidence="5">
    <location>
        <begin position="1"/>
        <end position="78"/>
    </location>
</feature>
<evidence type="ECO:0000256" key="1">
    <source>
        <dbReference type="ARBA" id="ARBA00023125"/>
    </source>
</evidence>
<dbReference type="InterPro" id="IPR050090">
    <property type="entry name" value="Tyrosine_recombinase_XerCD"/>
</dbReference>
<feature type="domain" description="Tyr recombinase" evidence="4">
    <location>
        <begin position="96"/>
        <end position="269"/>
    </location>
</feature>
<dbReference type="InterPro" id="IPR044068">
    <property type="entry name" value="CB"/>
</dbReference>
<evidence type="ECO:0000256" key="2">
    <source>
        <dbReference type="ARBA" id="ARBA00023172"/>
    </source>
</evidence>
<protein>
    <submittedName>
        <fullName evidence="6">Tyrosine-type recombinase/integrase</fullName>
    </submittedName>
</protein>
<name>A0A9D1HE46_9FIRM</name>
<keyword evidence="1 3" id="KW-0238">DNA-binding</keyword>
<organism evidence="6 7">
    <name type="scientific">Candidatus Allocopromorpha excrementavium</name>
    <dbReference type="NCBI Taxonomy" id="2840741"/>
    <lineage>
        <taxon>Bacteria</taxon>
        <taxon>Bacillati</taxon>
        <taxon>Bacillota</taxon>
        <taxon>Clostridia</taxon>
        <taxon>Eubacteriales</taxon>
        <taxon>Eubacteriaceae</taxon>
        <taxon>Eubacteriaceae incertae sedis</taxon>
        <taxon>Candidatus Allocopromorpha</taxon>
    </lineage>
</organism>
<dbReference type="PANTHER" id="PTHR30349:SF89">
    <property type="entry name" value="INTEGRASE_RECOMBINASE"/>
    <property type="match status" value="1"/>
</dbReference>
<evidence type="ECO:0000256" key="3">
    <source>
        <dbReference type="PROSITE-ProRule" id="PRU01248"/>
    </source>
</evidence>
<dbReference type="PROSITE" id="PS51900">
    <property type="entry name" value="CB"/>
    <property type="match status" value="1"/>
</dbReference>
<proteinExistence type="predicted"/>
<dbReference type="InterPro" id="IPR010998">
    <property type="entry name" value="Integrase_recombinase_N"/>
</dbReference>
<accession>A0A9D1HE46</accession>
<evidence type="ECO:0000313" key="6">
    <source>
        <dbReference type="EMBL" id="HIT99307.1"/>
    </source>
</evidence>
<evidence type="ECO:0000259" key="5">
    <source>
        <dbReference type="PROSITE" id="PS51900"/>
    </source>
</evidence>
<dbReference type="PANTHER" id="PTHR30349">
    <property type="entry name" value="PHAGE INTEGRASE-RELATED"/>
    <property type="match status" value="1"/>
</dbReference>
<dbReference type="InterPro" id="IPR011010">
    <property type="entry name" value="DNA_brk_join_enz"/>
</dbReference>
<dbReference type="InterPro" id="IPR002104">
    <property type="entry name" value="Integrase_catalytic"/>
</dbReference>
<evidence type="ECO:0000313" key="7">
    <source>
        <dbReference type="Proteomes" id="UP000824159"/>
    </source>
</evidence>
<dbReference type="SUPFAM" id="SSF56349">
    <property type="entry name" value="DNA breaking-rejoining enzymes"/>
    <property type="match status" value="1"/>
</dbReference>